<gene>
    <name evidence="1" type="ORF">SMTD_LOCUS2098</name>
</gene>
<organism evidence="1 2">
    <name type="scientific">Schistosoma mattheei</name>
    <dbReference type="NCBI Taxonomy" id="31246"/>
    <lineage>
        <taxon>Eukaryota</taxon>
        <taxon>Metazoa</taxon>
        <taxon>Spiralia</taxon>
        <taxon>Lophotrochozoa</taxon>
        <taxon>Platyhelminthes</taxon>
        <taxon>Trematoda</taxon>
        <taxon>Digenea</taxon>
        <taxon>Strigeidida</taxon>
        <taxon>Schistosomatoidea</taxon>
        <taxon>Schistosomatidae</taxon>
        <taxon>Schistosoma</taxon>
    </lineage>
</organism>
<name>A0A183NJ12_9TREM</name>
<dbReference type="EMBL" id="UZAL01002680">
    <property type="protein sequence ID" value="VDO84237.1"/>
    <property type="molecule type" value="Genomic_DNA"/>
</dbReference>
<reference evidence="1 2" key="1">
    <citation type="submission" date="2018-11" db="EMBL/GenBank/DDBJ databases">
        <authorList>
            <consortium name="Pathogen Informatics"/>
        </authorList>
    </citation>
    <scope>NUCLEOTIDE SEQUENCE [LARGE SCALE GENOMIC DNA]</scope>
    <source>
        <strain>Denwood</strain>
        <strain evidence="2">Zambia</strain>
    </source>
</reference>
<sequence length="45" mass="5174">MDMSSVLEIALQLNALNVSWQFNETYREVRNNGSLLVKYLSVTLL</sequence>
<dbReference type="AlphaFoldDB" id="A0A183NJ12"/>
<evidence type="ECO:0000313" key="1">
    <source>
        <dbReference type="EMBL" id="VDO84237.1"/>
    </source>
</evidence>
<evidence type="ECO:0000313" key="2">
    <source>
        <dbReference type="Proteomes" id="UP000269396"/>
    </source>
</evidence>
<keyword evidence="2" id="KW-1185">Reference proteome</keyword>
<accession>A0A183NJ12</accession>
<proteinExistence type="predicted"/>
<dbReference type="Proteomes" id="UP000269396">
    <property type="component" value="Unassembled WGS sequence"/>
</dbReference>
<protein>
    <submittedName>
        <fullName evidence="1">Uncharacterized protein</fullName>
    </submittedName>
</protein>